<dbReference type="Proteomes" id="UP001317705">
    <property type="component" value="Chromosome"/>
</dbReference>
<dbReference type="Gene3D" id="3.10.450.620">
    <property type="entry name" value="JHP933, nucleotidyltransferase-like core domain"/>
    <property type="match status" value="1"/>
</dbReference>
<dbReference type="Pfam" id="PF08843">
    <property type="entry name" value="AbiEii"/>
    <property type="match status" value="1"/>
</dbReference>
<dbReference type="RefSeq" id="WP_108105927.1">
    <property type="nucleotide sequence ID" value="NZ_AP027151.1"/>
</dbReference>
<organism evidence="1 2">
    <name type="scientific">Geotalea uraniireducens</name>
    <dbReference type="NCBI Taxonomy" id="351604"/>
    <lineage>
        <taxon>Bacteria</taxon>
        <taxon>Pseudomonadati</taxon>
        <taxon>Thermodesulfobacteriota</taxon>
        <taxon>Desulfuromonadia</taxon>
        <taxon>Geobacterales</taxon>
        <taxon>Geobacteraceae</taxon>
        <taxon>Geotalea</taxon>
    </lineage>
</organism>
<evidence type="ECO:0008006" key="3">
    <source>
        <dbReference type="Google" id="ProtNLM"/>
    </source>
</evidence>
<accession>A0ABM8EJW9</accession>
<evidence type="ECO:0000313" key="1">
    <source>
        <dbReference type="EMBL" id="BDV42744.1"/>
    </source>
</evidence>
<dbReference type="InterPro" id="IPR014942">
    <property type="entry name" value="AbiEii"/>
</dbReference>
<protein>
    <recommendedName>
        <fullName evidence="3">Nucleotidyl transferase AbiEii/AbiGii toxin family protein</fullName>
    </recommendedName>
</protein>
<sequence>MDSRYLDIVRLLIDAAPFVFTQQCFALKGGTAINLFVEDMPRLSVDIDLVFTDLTCPDRESALAAIEHALHDVANLLHSKLGVTVRPTMSGSDHESKLFISRGPVLLKVEVNHVFRGTVYPLVTGNLSAEAQRRFSRGLSIPMLDPDELYASKLVAALDRQHPRDLFDVMLLFERQGITPRIRRAFTVYLAGHNRPIHELLAPHRKDIHVEFERDFAGMTTREVTIDKLLEVREQLFEQLPATLDDAERNFLLSINRCEPDGAIIAMPGIENLPALKWKQLNLQKLAKSNRTKFKAMTAALNEVIETVR</sequence>
<name>A0ABM8EJW9_9BACT</name>
<dbReference type="EMBL" id="AP027151">
    <property type="protein sequence ID" value="BDV42744.1"/>
    <property type="molecule type" value="Genomic_DNA"/>
</dbReference>
<proteinExistence type="predicted"/>
<reference evidence="1 2" key="1">
    <citation type="submission" date="2022-12" db="EMBL/GenBank/DDBJ databases">
        <title>Polyphasic characterization of Geotalea uranireducens NIT-SL11 newly isolated from a complex of sewage sludge and microbially reduced graphene oxide.</title>
        <authorList>
            <person name="Xie L."/>
            <person name="Yoshida N."/>
            <person name="Meng L."/>
        </authorList>
    </citation>
    <scope>NUCLEOTIDE SEQUENCE [LARGE SCALE GENOMIC DNA]</scope>
    <source>
        <strain evidence="1 2">NIT-SL11</strain>
    </source>
</reference>
<keyword evidence="2" id="KW-1185">Reference proteome</keyword>
<gene>
    <name evidence="1" type="ORF">GURASL_16670</name>
</gene>
<evidence type="ECO:0000313" key="2">
    <source>
        <dbReference type="Proteomes" id="UP001317705"/>
    </source>
</evidence>